<dbReference type="Proteomes" id="UP000231279">
    <property type="component" value="Unassembled WGS sequence"/>
</dbReference>
<protein>
    <recommendedName>
        <fullName evidence="3 11">Pectinesterase</fullName>
        <ecNumber evidence="3 11">3.1.1.11</ecNumber>
    </recommendedName>
</protein>
<keyword evidence="6 11" id="KW-0378">Hydrolase</keyword>
<feature type="active site" evidence="10">
    <location>
        <position position="240"/>
    </location>
</feature>
<evidence type="ECO:0000256" key="3">
    <source>
        <dbReference type="ARBA" id="ARBA00013229"/>
    </source>
</evidence>
<dbReference type="FunFam" id="2.160.20.10:FF:000029">
    <property type="entry name" value="Pectinesterase 4"/>
    <property type="match status" value="1"/>
</dbReference>
<comment type="pathway">
    <text evidence="2 11">Glycan metabolism; pectin degradation; 2-dehydro-3-deoxy-D-gluconate from pectin: step 1/5.</text>
</comment>
<keyword evidence="5" id="KW-0964">Secreted</keyword>
<organism evidence="13 14">
    <name type="scientific">Handroanthus impetiginosus</name>
    <dbReference type="NCBI Taxonomy" id="429701"/>
    <lineage>
        <taxon>Eukaryota</taxon>
        <taxon>Viridiplantae</taxon>
        <taxon>Streptophyta</taxon>
        <taxon>Embryophyta</taxon>
        <taxon>Tracheophyta</taxon>
        <taxon>Spermatophyta</taxon>
        <taxon>Magnoliopsida</taxon>
        <taxon>eudicotyledons</taxon>
        <taxon>Gunneridae</taxon>
        <taxon>Pentapetalae</taxon>
        <taxon>asterids</taxon>
        <taxon>lamiids</taxon>
        <taxon>Lamiales</taxon>
        <taxon>Bignoniaceae</taxon>
        <taxon>Crescentiina</taxon>
        <taxon>Tabebuia alliance</taxon>
        <taxon>Handroanthus</taxon>
    </lineage>
</organism>
<feature type="domain" description="Pectinesterase catalytic" evidence="12">
    <location>
        <begin position="90"/>
        <end position="387"/>
    </location>
</feature>
<keyword evidence="14" id="KW-1185">Reference proteome</keyword>
<dbReference type="GO" id="GO:0042545">
    <property type="term" value="P:cell wall modification"/>
    <property type="evidence" value="ECO:0007669"/>
    <property type="project" value="UniProtKB-UniRule"/>
</dbReference>
<evidence type="ECO:0000256" key="4">
    <source>
        <dbReference type="ARBA" id="ARBA00022512"/>
    </source>
</evidence>
<dbReference type="GO" id="GO:0030599">
    <property type="term" value="F:pectinesterase activity"/>
    <property type="evidence" value="ECO:0007669"/>
    <property type="project" value="UniProtKB-UniRule"/>
</dbReference>
<sequence length="402" mass="45296">MQTSCLDQIANPEYKSAIENGMINATQLTHNAVNIVAEVSQVLKFFDNDVQINAKATAPQRRRLMSTNDGYPLWFKGADRKLLSNEIKPNVVVTKDGSGQFKTINAAIAAYPANYDGRFIIHVKEGVYNEQVIIDKNKPNIFIYGDGIGKTIITERRNDGIMKVGTMHTATFANEAAGFIARGITFRNEAGPEGHQAVAFRSMGDKAALFDCSFEGYQDTLFYQVSRQFYKNCRIYGTIDFIFGKGDAVIQDSEIIVRKPLPNQWNTVTADGREIPNGSNGLVLQNCRIVPDKELYPVRFEVQTYLGRPWTREALTVVMQSELGDFIRPEGWKLWDKKENHKTCEMLEFANRGPGARTDGRSKEFARFRVLKPMEAAKYTPGRFLAGYQWLPQTGLPHRLGL</sequence>
<dbReference type="InterPro" id="IPR012334">
    <property type="entry name" value="Pectin_lyas_fold"/>
</dbReference>
<comment type="caution">
    <text evidence="13">The sequence shown here is derived from an EMBL/GenBank/DDBJ whole genome shotgun (WGS) entry which is preliminary data.</text>
</comment>
<dbReference type="GO" id="GO:0045490">
    <property type="term" value="P:pectin catabolic process"/>
    <property type="evidence" value="ECO:0007669"/>
    <property type="project" value="UniProtKB-UniRule"/>
</dbReference>
<dbReference type="PANTHER" id="PTHR31707">
    <property type="entry name" value="PECTINESTERASE"/>
    <property type="match status" value="1"/>
</dbReference>
<dbReference type="OrthoDB" id="2019149at2759"/>
<name>A0A2G9HRH4_9LAMI</name>
<keyword evidence="4" id="KW-0134">Cell wall</keyword>
<evidence type="ECO:0000256" key="7">
    <source>
        <dbReference type="ARBA" id="ARBA00023085"/>
    </source>
</evidence>
<accession>A0A2G9HRH4</accession>
<dbReference type="InterPro" id="IPR033131">
    <property type="entry name" value="Pectinesterase_Asp_AS"/>
</dbReference>
<comment type="catalytic activity">
    <reaction evidence="9 11">
        <text>[(1-&gt;4)-alpha-D-galacturonosyl methyl ester](n) + n H2O = [(1-&gt;4)-alpha-D-galacturonosyl](n) + n methanol + n H(+)</text>
        <dbReference type="Rhea" id="RHEA:22380"/>
        <dbReference type="Rhea" id="RHEA-COMP:14570"/>
        <dbReference type="Rhea" id="RHEA-COMP:14573"/>
        <dbReference type="ChEBI" id="CHEBI:15377"/>
        <dbReference type="ChEBI" id="CHEBI:15378"/>
        <dbReference type="ChEBI" id="CHEBI:17790"/>
        <dbReference type="ChEBI" id="CHEBI:140522"/>
        <dbReference type="ChEBI" id="CHEBI:140523"/>
        <dbReference type="EC" id="3.1.1.11"/>
    </reaction>
</comment>
<dbReference type="AlphaFoldDB" id="A0A2G9HRH4"/>
<evidence type="ECO:0000256" key="10">
    <source>
        <dbReference type="PROSITE-ProRule" id="PRU10040"/>
    </source>
</evidence>
<dbReference type="STRING" id="429701.A0A2G9HRH4"/>
<evidence type="ECO:0000259" key="12">
    <source>
        <dbReference type="Pfam" id="PF01095"/>
    </source>
</evidence>
<evidence type="ECO:0000313" key="14">
    <source>
        <dbReference type="Proteomes" id="UP000231279"/>
    </source>
</evidence>
<evidence type="ECO:0000256" key="5">
    <source>
        <dbReference type="ARBA" id="ARBA00022525"/>
    </source>
</evidence>
<evidence type="ECO:0000256" key="8">
    <source>
        <dbReference type="ARBA" id="ARBA00023316"/>
    </source>
</evidence>
<dbReference type="Pfam" id="PF01095">
    <property type="entry name" value="Pectinesterase"/>
    <property type="match status" value="1"/>
</dbReference>
<comment type="subcellular location">
    <subcellularLocation>
        <location evidence="1">Secreted</location>
        <location evidence="1">Cell wall</location>
    </subcellularLocation>
</comment>
<evidence type="ECO:0000256" key="2">
    <source>
        <dbReference type="ARBA" id="ARBA00005184"/>
    </source>
</evidence>
<evidence type="ECO:0000256" key="6">
    <source>
        <dbReference type="ARBA" id="ARBA00022801"/>
    </source>
</evidence>
<dbReference type="InterPro" id="IPR000070">
    <property type="entry name" value="Pectinesterase_cat"/>
</dbReference>
<dbReference type="Gene3D" id="2.160.20.10">
    <property type="entry name" value="Single-stranded right-handed beta-helix, Pectin lyase-like"/>
    <property type="match status" value="1"/>
</dbReference>
<dbReference type="SUPFAM" id="SSF51126">
    <property type="entry name" value="Pectin lyase-like"/>
    <property type="match status" value="1"/>
</dbReference>
<dbReference type="EC" id="3.1.1.11" evidence="3 11"/>
<keyword evidence="8" id="KW-0961">Cell wall biogenesis/degradation</keyword>
<dbReference type="PROSITE" id="PS00503">
    <property type="entry name" value="PECTINESTERASE_2"/>
    <property type="match status" value="1"/>
</dbReference>
<keyword evidence="7 11" id="KW-0063">Aspartyl esterase</keyword>
<dbReference type="EMBL" id="NKXS01001172">
    <property type="protein sequence ID" value="PIN20118.1"/>
    <property type="molecule type" value="Genomic_DNA"/>
</dbReference>
<reference evidence="14" key="1">
    <citation type="journal article" date="2018" name="Gigascience">
        <title>Genome assembly of the Pink Ipe (Handroanthus impetiginosus, Bignoniaceae), a highly valued, ecologically keystone Neotropical timber forest tree.</title>
        <authorList>
            <person name="Silva-Junior O.B."/>
            <person name="Grattapaglia D."/>
            <person name="Novaes E."/>
            <person name="Collevatti R.G."/>
        </authorList>
    </citation>
    <scope>NUCLEOTIDE SEQUENCE [LARGE SCALE GENOMIC DNA]</scope>
    <source>
        <strain evidence="14">cv. UFG-1</strain>
    </source>
</reference>
<dbReference type="InterPro" id="IPR011050">
    <property type="entry name" value="Pectin_lyase_fold/virulence"/>
</dbReference>
<proteinExistence type="predicted"/>
<dbReference type="UniPathway" id="UPA00545">
    <property type="reaction ID" value="UER00823"/>
</dbReference>
<evidence type="ECO:0000256" key="11">
    <source>
        <dbReference type="RuleBase" id="RU000589"/>
    </source>
</evidence>
<evidence type="ECO:0000256" key="1">
    <source>
        <dbReference type="ARBA" id="ARBA00004191"/>
    </source>
</evidence>
<evidence type="ECO:0000313" key="13">
    <source>
        <dbReference type="EMBL" id="PIN20118.1"/>
    </source>
</evidence>
<evidence type="ECO:0000256" key="9">
    <source>
        <dbReference type="ARBA" id="ARBA00047928"/>
    </source>
</evidence>
<gene>
    <name evidence="13" type="ORF">CDL12_07192</name>
</gene>